<dbReference type="Proteomes" id="UP000008838">
    <property type="component" value="Chromosome"/>
</dbReference>
<evidence type="ECO:0000313" key="3">
    <source>
        <dbReference type="Proteomes" id="UP000008838"/>
    </source>
</evidence>
<gene>
    <name evidence="2" type="ordered locus">KRH_02930</name>
</gene>
<keyword evidence="3" id="KW-1185">Reference proteome</keyword>
<dbReference type="EMBL" id="AP009152">
    <property type="protein sequence ID" value="BAG28640.1"/>
    <property type="molecule type" value="Genomic_DNA"/>
</dbReference>
<accession>B2GFG0</accession>
<evidence type="ECO:0000313" key="2">
    <source>
        <dbReference type="EMBL" id="BAG28640.1"/>
    </source>
</evidence>
<sequence>MRAARQSGPVVGTRLVSLNTWGPRTCGSLNPRLLRQESRVDPPGPWIRVQRTPGGLKKFTEV</sequence>
<name>B2GFG0_KOCRD</name>
<reference evidence="2 3" key="1">
    <citation type="journal article" date="2008" name="J. Bacteriol.">
        <title>Complete genome sequence of the soil actinomycete Kocuria rhizophila.</title>
        <authorList>
            <person name="Takarada H."/>
            <person name="Sekine M."/>
            <person name="Kosugi H."/>
            <person name="Matsuo Y."/>
            <person name="Fujisawa T."/>
            <person name="Omata S."/>
            <person name="Kishi E."/>
            <person name="Shimizu A."/>
            <person name="Tsukatani N."/>
            <person name="Tanikawa S."/>
            <person name="Fujita N."/>
            <person name="Harayama S."/>
        </authorList>
    </citation>
    <scope>NUCLEOTIDE SEQUENCE [LARGE SCALE GENOMIC DNA]</scope>
    <source>
        <strain evidence="3">ATCC 9341 / DSM 348 / NBRC 103217 / DC2201</strain>
    </source>
</reference>
<dbReference type="STRING" id="378753.KRH_02930"/>
<dbReference type="KEGG" id="krh:KRH_02930"/>
<dbReference type="HOGENOM" id="CLU_2898326_0_0_11"/>
<feature type="region of interest" description="Disordered" evidence="1">
    <location>
        <begin position="36"/>
        <end position="62"/>
    </location>
</feature>
<protein>
    <submittedName>
        <fullName evidence="2">Uncharacterized protein</fullName>
    </submittedName>
</protein>
<proteinExistence type="predicted"/>
<evidence type="ECO:0000256" key="1">
    <source>
        <dbReference type="SAM" id="MobiDB-lite"/>
    </source>
</evidence>
<organism evidence="2 3">
    <name type="scientific">Kocuria rhizophila (strain ATCC 9341 / DSM 348 / NBRC 103217 / DC2201)</name>
    <dbReference type="NCBI Taxonomy" id="378753"/>
    <lineage>
        <taxon>Bacteria</taxon>
        <taxon>Bacillati</taxon>
        <taxon>Actinomycetota</taxon>
        <taxon>Actinomycetes</taxon>
        <taxon>Micrococcales</taxon>
        <taxon>Micrococcaceae</taxon>
        <taxon>Kocuria</taxon>
    </lineage>
</organism>
<dbReference type="AlphaFoldDB" id="B2GFG0"/>